<proteinExistence type="predicted"/>
<keyword evidence="1" id="KW-1133">Transmembrane helix</keyword>
<dbReference type="KEGG" id="sfeu:IM697_00045"/>
<keyword evidence="3" id="KW-1185">Reference proteome</keyword>
<dbReference type="EMBL" id="CP063373">
    <property type="protein sequence ID" value="QOV36912.1"/>
    <property type="molecule type" value="Genomic_DNA"/>
</dbReference>
<dbReference type="RefSeq" id="WP_194043459.1">
    <property type="nucleotide sequence ID" value="NZ_CP063373.1"/>
</dbReference>
<dbReference type="AlphaFoldDB" id="A0A7M2SKW4"/>
<feature type="transmembrane region" description="Helical" evidence="1">
    <location>
        <begin position="54"/>
        <end position="78"/>
    </location>
</feature>
<dbReference type="Proteomes" id="UP000594205">
    <property type="component" value="Chromosome"/>
</dbReference>
<keyword evidence="1" id="KW-0812">Transmembrane</keyword>
<evidence type="ECO:0000313" key="3">
    <source>
        <dbReference type="Proteomes" id="UP000594205"/>
    </source>
</evidence>
<keyword evidence="1" id="KW-0472">Membrane</keyword>
<reference evidence="2 3" key="1">
    <citation type="submission" date="2020-10" db="EMBL/GenBank/DDBJ databases">
        <title>Streptomyces ferrugineus complate genome analysis.</title>
        <authorList>
            <person name="Anwar N."/>
        </authorList>
    </citation>
    <scope>NUCLEOTIDE SEQUENCE [LARGE SCALE GENOMIC DNA]</scope>
    <source>
        <strain evidence="2 3">CCTCC AA2014009</strain>
    </source>
</reference>
<name>A0A7M2SKW4_9ACTN</name>
<evidence type="ECO:0000313" key="2">
    <source>
        <dbReference type="EMBL" id="QOV36912.1"/>
    </source>
</evidence>
<feature type="transmembrane region" description="Helical" evidence="1">
    <location>
        <begin position="12"/>
        <end position="34"/>
    </location>
</feature>
<feature type="transmembrane region" description="Helical" evidence="1">
    <location>
        <begin position="90"/>
        <end position="111"/>
    </location>
</feature>
<gene>
    <name evidence="2" type="ORF">IM697_00045</name>
</gene>
<organism evidence="2 3">
    <name type="scientific">Streptomyces ferrugineus</name>
    <dbReference type="NCBI Taxonomy" id="1413221"/>
    <lineage>
        <taxon>Bacteria</taxon>
        <taxon>Bacillati</taxon>
        <taxon>Actinomycetota</taxon>
        <taxon>Actinomycetes</taxon>
        <taxon>Kitasatosporales</taxon>
        <taxon>Streptomycetaceae</taxon>
        <taxon>Streptomyces</taxon>
    </lineage>
</organism>
<accession>A0A7M2SKW4</accession>
<evidence type="ECO:0000256" key="1">
    <source>
        <dbReference type="SAM" id="Phobius"/>
    </source>
</evidence>
<sequence>MRTFVEAATGFPTFFFTVALVVVAGFWLLVAVGATGSDCFDEDVDADAWGLGGVPVAVAFSVLTALAWSASLGADLLIEPVVSSGAARILTGLVVPVAAAVAAWCATQLLVRPLHRLFPDERGPSRTTA</sequence>
<protein>
    <submittedName>
        <fullName evidence="2">Uncharacterized protein</fullName>
    </submittedName>
</protein>